<feature type="domain" description="Formyl transferase C-terminal" evidence="8">
    <location>
        <begin position="200"/>
        <end position="294"/>
    </location>
</feature>
<comment type="caution">
    <text evidence="9">The sequence shown here is derived from an EMBL/GenBank/DDBJ whole genome shotgun (WGS) entry which is preliminary data.</text>
</comment>
<keyword evidence="10" id="KW-1185">Reference proteome</keyword>
<dbReference type="HAMAP" id="MF_00182">
    <property type="entry name" value="Formyl_trans"/>
    <property type="match status" value="1"/>
</dbReference>
<reference evidence="9 10" key="1">
    <citation type="submission" date="2019-03" db="EMBL/GenBank/DDBJ databases">
        <title>Roseomonas sp. a novel Roseomonas species isolated from Sea whip Gorgonian.</title>
        <authorList>
            <person name="Li F."/>
            <person name="Pan X."/>
            <person name="Huang S."/>
            <person name="Li Z."/>
            <person name="Meng B."/>
        </authorList>
    </citation>
    <scope>NUCLEOTIDE SEQUENCE [LARGE SCALE GENOMIC DNA]</scope>
    <source>
        <strain evidence="9 10">M0104</strain>
    </source>
</reference>
<dbReference type="Proteomes" id="UP000460715">
    <property type="component" value="Unassembled WGS sequence"/>
</dbReference>
<proteinExistence type="inferred from homology"/>
<accession>A0A845BCY1</accession>
<dbReference type="GO" id="GO:0004479">
    <property type="term" value="F:methionyl-tRNA formyltransferase activity"/>
    <property type="evidence" value="ECO:0007669"/>
    <property type="project" value="UniProtKB-UniRule"/>
</dbReference>
<dbReference type="PROSITE" id="PS00373">
    <property type="entry name" value="GART"/>
    <property type="match status" value="1"/>
</dbReference>
<evidence type="ECO:0000256" key="6">
    <source>
        <dbReference type="SAM" id="Phobius"/>
    </source>
</evidence>
<dbReference type="SUPFAM" id="SSF50486">
    <property type="entry name" value="FMT C-terminal domain-like"/>
    <property type="match status" value="1"/>
</dbReference>
<dbReference type="RefSeq" id="WP_160937133.1">
    <property type="nucleotide sequence ID" value="NZ_SNVJ01000008.1"/>
</dbReference>
<evidence type="ECO:0000256" key="5">
    <source>
        <dbReference type="HAMAP-Rule" id="MF_00182"/>
    </source>
</evidence>
<feature type="transmembrane region" description="Helical" evidence="6">
    <location>
        <begin position="74"/>
        <end position="97"/>
    </location>
</feature>
<evidence type="ECO:0000256" key="2">
    <source>
        <dbReference type="ARBA" id="ARBA00012261"/>
    </source>
</evidence>
<dbReference type="PANTHER" id="PTHR11138">
    <property type="entry name" value="METHIONYL-TRNA FORMYLTRANSFERASE"/>
    <property type="match status" value="1"/>
</dbReference>
<dbReference type="InterPro" id="IPR002376">
    <property type="entry name" value="Formyl_transf_N"/>
</dbReference>
<keyword evidence="6" id="KW-1133">Transmembrane helix</keyword>
<evidence type="ECO:0000256" key="4">
    <source>
        <dbReference type="ARBA" id="ARBA00022917"/>
    </source>
</evidence>
<comment type="function">
    <text evidence="5">Attaches a formyl group to the free amino group of methionyl-tRNA(fMet). The formyl group appears to play a dual role in the initiator identity of N-formylmethionyl-tRNA by promoting its recognition by IF2 and preventing the misappropriation of this tRNA by the elongation apparatus.</text>
</comment>
<gene>
    <name evidence="5" type="primary">fmt</name>
    <name evidence="9" type="ORF">E0493_11265</name>
</gene>
<evidence type="ECO:0000256" key="1">
    <source>
        <dbReference type="ARBA" id="ARBA00010699"/>
    </source>
</evidence>
<dbReference type="Gene3D" id="3.40.50.12230">
    <property type="match status" value="1"/>
</dbReference>
<keyword evidence="4 5" id="KW-0648">Protein biosynthesis</keyword>
<evidence type="ECO:0000259" key="7">
    <source>
        <dbReference type="Pfam" id="PF00551"/>
    </source>
</evidence>
<dbReference type="InterPro" id="IPR005794">
    <property type="entry name" value="Fmt"/>
</dbReference>
<dbReference type="AlphaFoldDB" id="A0A845BCY1"/>
<keyword evidence="6" id="KW-0812">Transmembrane</keyword>
<dbReference type="InterPro" id="IPR005793">
    <property type="entry name" value="Formyl_trans_C"/>
</dbReference>
<dbReference type="InterPro" id="IPR044135">
    <property type="entry name" value="Met-tRNA-FMT_C"/>
</dbReference>
<feature type="binding site" evidence="5">
    <location>
        <begin position="110"/>
        <end position="113"/>
    </location>
    <ligand>
        <name>(6S)-5,6,7,8-tetrahydrofolate</name>
        <dbReference type="ChEBI" id="CHEBI:57453"/>
    </ligand>
</feature>
<organism evidence="9 10">
    <name type="scientific">Teichococcus coralli</name>
    <dbReference type="NCBI Taxonomy" id="2545983"/>
    <lineage>
        <taxon>Bacteria</taxon>
        <taxon>Pseudomonadati</taxon>
        <taxon>Pseudomonadota</taxon>
        <taxon>Alphaproteobacteria</taxon>
        <taxon>Acetobacterales</taxon>
        <taxon>Roseomonadaceae</taxon>
        <taxon>Roseomonas</taxon>
    </lineage>
</organism>
<feature type="domain" description="Formyl transferase N-terminal" evidence="7">
    <location>
        <begin position="1"/>
        <end position="180"/>
    </location>
</feature>
<dbReference type="CDD" id="cd08704">
    <property type="entry name" value="Met_tRNA_FMT_C"/>
    <property type="match status" value="1"/>
</dbReference>
<dbReference type="EMBL" id="SNVJ01000008">
    <property type="protein sequence ID" value="MXP63924.1"/>
    <property type="molecule type" value="Genomic_DNA"/>
</dbReference>
<dbReference type="SUPFAM" id="SSF53328">
    <property type="entry name" value="Formyltransferase"/>
    <property type="match status" value="1"/>
</dbReference>
<dbReference type="EC" id="2.1.2.9" evidence="2 5"/>
<dbReference type="CDD" id="cd08646">
    <property type="entry name" value="FMT_core_Met-tRNA-FMT_N"/>
    <property type="match status" value="1"/>
</dbReference>
<sequence>MRLAFMGSPDFAVPALRALHGAGHEIAAVYTQPPRPSGRGHKETPCAVHRAALELGLPVRNPVRLRRDEAEHAAFAALGLDAAVVAAYGLILPAAMLRTPRRGCLNIHASLLPRWRGAGPIQAALLAGDAETGVTIMQMEEGLDTGPMLLAGRVPIGPRDGTPAVHDALAGLGASLILRALAENPPARPQPEEGVTYAPKLAKEDGRLDWRESAAVLDRRIRALNPWPGTFFSHGGETIRVLEATPEPLPVTAAPGTVLDEAPRIACGDGALRLLRLQRAGRGAMEATAFLRGYALPSGAVLG</sequence>
<comment type="catalytic activity">
    <reaction evidence="5">
        <text>L-methionyl-tRNA(fMet) + (6R)-10-formyltetrahydrofolate = N-formyl-L-methionyl-tRNA(fMet) + (6S)-5,6,7,8-tetrahydrofolate + H(+)</text>
        <dbReference type="Rhea" id="RHEA:24380"/>
        <dbReference type="Rhea" id="RHEA-COMP:9952"/>
        <dbReference type="Rhea" id="RHEA-COMP:9953"/>
        <dbReference type="ChEBI" id="CHEBI:15378"/>
        <dbReference type="ChEBI" id="CHEBI:57453"/>
        <dbReference type="ChEBI" id="CHEBI:78530"/>
        <dbReference type="ChEBI" id="CHEBI:78844"/>
        <dbReference type="ChEBI" id="CHEBI:195366"/>
        <dbReference type="EC" id="2.1.2.9"/>
    </reaction>
</comment>
<dbReference type="InterPro" id="IPR011034">
    <property type="entry name" value="Formyl_transferase-like_C_sf"/>
</dbReference>
<evidence type="ECO:0000259" key="8">
    <source>
        <dbReference type="Pfam" id="PF02911"/>
    </source>
</evidence>
<evidence type="ECO:0000313" key="10">
    <source>
        <dbReference type="Proteomes" id="UP000460715"/>
    </source>
</evidence>
<evidence type="ECO:0000313" key="9">
    <source>
        <dbReference type="EMBL" id="MXP63924.1"/>
    </source>
</evidence>
<dbReference type="InterPro" id="IPR041711">
    <property type="entry name" value="Met-tRNA-FMT_N"/>
</dbReference>
<dbReference type="OrthoDB" id="9802815at2"/>
<dbReference type="GO" id="GO:0005829">
    <property type="term" value="C:cytosol"/>
    <property type="evidence" value="ECO:0007669"/>
    <property type="project" value="TreeGrafter"/>
</dbReference>
<dbReference type="InterPro" id="IPR036477">
    <property type="entry name" value="Formyl_transf_N_sf"/>
</dbReference>
<name>A0A845BCY1_9PROT</name>
<keyword evidence="3 5" id="KW-0808">Transferase</keyword>
<protein>
    <recommendedName>
        <fullName evidence="2 5">Methionyl-tRNA formyltransferase</fullName>
        <ecNumber evidence="2 5">2.1.2.9</ecNumber>
    </recommendedName>
</protein>
<comment type="similarity">
    <text evidence="1 5">Belongs to the Fmt family.</text>
</comment>
<dbReference type="InterPro" id="IPR001555">
    <property type="entry name" value="GART_AS"/>
</dbReference>
<evidence type="ECO:0000256" key="3">
    <source>
        <dbReference type="ARBA" id="ARBA00022679"/>
    </source>
</evidence>
<dbReference type="PANTHER" id="PTHR11138:SF5">
    <property type="entry name" value="METHIONYL-TRNA FORMYLTRANSFERASE, MITOCHONDRIAL"/>
    <property type="match status" value="1"/>
</dbReference>
<dbReference type="Pfam" id="PF00551">
    <property type="entry name" value="Formyl_trans_N"/>
    <property type="match status" value="1"/>
</dbReference>
<keyword evidence="6" id="KW-0472">Membrane</keyword>
<dbReference type="NCBIfam" id="TIGR00460">
    <property type="entry name" value="fmt"/>
    <property type="match status" value="1"/>
</dbReference>
<dbReference type="Pfam" id="PF02911">
    <property type="entry name" value="Formyl_trans_C"/>
    <property type="match status" value="1"/>
</dbReference>